<dbReference type="EMBL" id="FQUE01000024">
    <property type="protein sequence ID" value="SHF93893.1"/>
    <property type="molecule type" value="Genomic_DNA"/>
</dbReference>
<dbReference type="GO" id="GO:0006310">
    <property type="term" value="P:DNA recombination"/>
    <property type="evidence" value="ECO:0007669"/>
    <property type="project" value="UniProtKB-KW"/>
</dbReference>
<feature type="domain" description="Tyr recombinase" evidence="2">
    <location>
        <begin position="348"/>
        <end position="543"/>
    </location>
</feature>
<protein>
    <submittedName>
        <fullName evidence="3">Phage integrase family protein</fullName>
    </submittedName>
</protein>
<gene>
    <name evidence="3" type="ORF">SAMN05444339_1242</name>
</gene>
<dbReference type="OrthoDB" id="9803188at2"/>
<reference evidence="4" key="1">
    <citation type="submission" date="2016-11" db="EMBL/GenBank/DDBJ databases">
        <authorList>
            <person name="Varghese N."/>
            <person name="Submissions S."/>
        </authorList>
    </citation>
    <scope>NUCLEOTIDE SEQUENCE [LARGE SCALE GENOMIC DNA]</scope>
    <source>
        <strain evidence="4">DSM 29326</strain>
    </source>
</reference>
<dbReference type="GO" id="GO:0003677">
    <property type="term" value="F:DNA binding"/>
    <property type="evidence" value="ECO:0007669"/>
    <property type="project" value="InterPro"/>
</dbReference>
<dbReference type="InterPro" id="IPR002104">
    <property type="entry name" value="Integrase_catalytic"/>
</dbReference>
<name>A0A1M5FQV6_LOKAT</name>
<keyword evidence="4" id="KW-1185">Reference proteome</keyword>
<evidence type="ECO:0000256" key="1">
    <source>
        <dbReference type="ARBA" id="ARBA00023172"/>
    </source>
</evidence>
<keyword evidence="1" id="KW-0233">DNA recombination</keyword>
<dbReference type="GO" id="GO:0015074">
    <property type="term" value="P:DNA integration"/>
    <property type="evidence" value="ECO:0007669"/>
    <property type="project" value="InterPro"/>
</dbReference>
<dbReference type="Gene3D" id="1.10.443.10">
    <property type="entry name" value="Intergrase catalytic core"/>
    <property type="match status" value="1"/>
</dbReference>
<dbReference type="InterPro" id="IPR011010">
    <property type="entry name" value="DNA_brk_join_enz"/>
</dbReference>
<dbReference type="Pfam" id="PF00589">
    <property type="entry name" value="Phage_integrase"/>
    <property type="match status" value="1"/>
</dbReference>
<dbReference type="PROSITE" id="PS51898">
    <property type="entry name" value="TYR_RECOMBINASE"/>
    <property type="match status" value="1"/>
</dbReference>
<sequence length="554" mass="61833">MPFEQSPTSLADVIIKLEALPNLPDTRRRDLISAINRISKFVNRVPADLPTDAPALRSILANIHPVQAGISAKSLINVKANLAKALSVTRVFPRGLPATARTANWAAFFEHAGAKHQEWALARFAAYCCSRRLEPEDVCDAVMSAFQAYLDQRHLGKDPAKICKAMTQTWNGIVEQNNLTLAKLTPAPNPQYRCRPLTDYPLTLQVEITKYLKRRTITDPFSKHRSLKPLRPTSVRNAEAHIRQFLDALVYSGFDPAEFSSLSVIVTPKMMKAGLAAHMQRRGATDVSGSTQNIAATLTVIARHHLKLGKKKLEKVVDIKVKASVPLTGMCPKNARRLMQFDDEMNIARIVSLPRILMQRAIADPARRSSALLAMHAAAMTILLSCPMRVKNLSSLDLNLHLVPHRNGTHTTYGFRIEGIDVKNREPIEFSLNNGNSTLLHRYITTFRGALSAVRGTALFPKESDGLPRTPDNFSSDLMACIYRETGIEMNAHLFRHFGAKIFLDAHPGQYETVRRLLKHKNLKTTLKFYAELNSQHAHDMFSAILVKFGGFDD</sequence>
<evidence type="ECO:0000259" key="2">
    <source>
        <dbReference type="PROSITE" id="PS51898"/>
    </source>
</evidence>
<dbReference type="InterPro" id="IPR013762">
    <property type="entry name" value="Integrase-like_cat_sf"/>
</dbReference>
<dbReference type="Proteomes" id="UP000183987">
    <property type="component" value="Unassembled WGS sequence"/>
</dbReference>
<accession>A0A1M5FQV6</accession>
<proteinExistence type="predicted"/>
<organism evidence="3 4">
    <name type="scientific">Loktanella atrilutea</name>
    <dbReference type="NCBI Taxonomy" id="366533"/>
    <lineage>
        <taxon>Bacteria</taxon>
        <taxon>Pseudomonadati</taxon>
        <taxon>Pseudomonadota</taxon>
        <taxon>Alphaproteobacteria</taxon>
        <taxon>Rhodobacterales</taxon>
        <taxon>Roseobacteraceae</taxon>
        <taxon>Loktanella</taxon>
    </lineage>
</organism>
<evidence type="ECO:0000313" key="3">
    <source>
        <dbReference type="EMBL" id="SHF93893.1"/>
    </source>
</evidence>
<dbReference type="SUPFAM" id="SSF56349">
    <property type="entry name" value="DNA breaking-rejoining enzymes"/>
    <property type="match status" value="1"/>
</dbReference>
<evidence type="ECO:0000313" key="4">
    <source>
        <dbReference type="Proteomes" id="UP000183987"/>
    </source>
</evidence>
<dbReference type="RefSeq" id="WP_072858960.1">
    <property type="nucleotide sequence ID" value="NZ_FQUE01000024.1"/>
</dbReference>
<dbReference type="STRING" id="366533.SAMN05444339_1242"/>
<dbReference type="AlphaFoldDB" id="A0A1M5FQV6"/>